<dbReference type="Gene3D" id="3.40.10.10">
    <property type="entry name" value="DNA Methylphosphotriester Repair Domain"/>
    <property type="match status" value="1"/>
</dbReference>
<dbReference type="SUPFAM" id="SSF57884">
    <property type="entry name" value="Ada DNA repair protein, N-terminal domain (N-Ada 10)"/>
    <property type="match status" value="1"/>
</dbReference>
<dbReference type="SUPFAM" id="SSF56281">
    <property type="entry name" value="Metallo-hydrolase/oxidoreductase"/>
    <property type="match status" value="1"/>
</dbReference>
<dbReference type="PANTHER" id="PTHR30619">
    <property type="entry name" value="DNA INTERNALIZATION/COMPETENCE PROTEIN COMEC/REC2"/>
    <property type="match status" value="1"/>
</dbReference>
<dbReference type="OrthoDB" id="9761531at2"/>
<dbReference type="AlphaFoldDB" id="A0A1M6T3M2"/>
<reference evidence="4" key="1">
    <citation type="submission" date="2016-11" db="EMBL/GenBank/DDBJ databases">
        <authorList>
            <person name="Varghese N."/>
            <person name="Submissions S."/>
        </authorList>
    </citation>
    <scope>NUCLEOTIDE SEQUENCE [LARGE SCALE GENOMIC DNA]</scope>
    <source>
        <strain evidence="4">DSM 10349</strain>
    </source>
</reference>
<dbReference type="STRING" id="1121421.SAMN02745123_02157"/>
<evidence type="ECO:0000313" key="4">
    <source>
        <dbReference type="Proteomes" id="UP000183997"/>
    </source>
</evidence>
<dbReference type="InterPro" id="IPR036582">
    <property type="entry name" value="Mao_N_sf"/>
</dbReference>
<protein>
    <submittedName>
        <fullName evidence="3">Metal-dependent hydrolase, beta-lactamase superfamily II</fullName>
    </submittedName>
</protein>
<proteinExistence type="predicted"/>
<dbReference type="InterPro" id="IPR035681">
    <property type="entry name" value="ComA-like_MBL"/>
</dbReference>
<evidence type="ECO:0000259" key="2">
    <source>
        <dbReference type="Pfam" id="PF07833"/>
    </source>
</evidence>
<accession>A0A1M6T3M2</accession>
<dbReference type="InterPro" id="IPR052159">
    <property type="entry name" value="Competence_DNA_uptake"/>
</dbReference>
<dbReference type="EMBL" id="FRAR01000015">
    <property type="protein sequence ID" value="SHK51613.1"/>
    <property type="molecule type" value="Genomic_DNA"/>
</dbReference>
<dbReference type="Proteomes" id="UP000183997">
    <property type="component" value="Unassembled WGS sequence"/>
</dbReference>
<dbReference type="InterPro" id="IPR036866">
    <property type="entry name" value="RibonucZ/Hydroxyglut_hydro"/>
</dbReference>
<dbReference type="Gene3D" id="3.60.15.10">
    <property type="entry name" value="Ribonuclease Z/Hydroxyacylglutathione hydrolase-like"/>
    <property type="match status" value="1"/>
</dbReference>
<dbReference type="Gene3D" id="3.30.457.10">
    <property type="entry name" value="Copper amine oxidase-like, N-terminal domain"/>
    <property type="match status" value="1"/>
</dbReference>
<dbReference type="InterPro" id="IPR012854">
    <property type="entry name" value="Cu_amine_oxidase-like_N"/>
</dbReference>
<gene>
    <name evidence="3" type="ORF">SAMN02745123_02157</name>
</gene>
<evidence type="ECO:0000256" key="1">
    <source>
        <dbReference type="SAM" id="SignalP"/>
    </source>
</evidence>
<dbReference type="InterPro" id="IPR035451">
    <property type="entry name" value="Ada-like_dom_sf"/>
</dbReference>
<keyword evidence="1" id="KW-0732">Signal</keyword>
<evidence type="ECO:0000313" key="3">
    <source>
        <dbReference type="EMBL" id="SHK51613.1"/>
    </source>
</evidence>
<dbReference type="CDD" id="cd07731">
    <property type="entry name" value="ComA-like_MBL-fold"/>
    <property type="match status" value="1"/>
</dbReference>
<dbReference type="GO" id="GO:0016787">
    <property type="term" value="F:hydrolase activity"/>
    <property type="evidence" value="ECO:0007669"/>
    <property type="project" value="UniProtKB-KW"/>
</dbReference>
<dbReference type="SUPFAM" id="SSF55383">
    <property type="entry name" value="Copper amine oxidase, domain N"/>
    <property type="match status" value="1"/>
</dbReference>
<feature type="domain" description="Copper amine oxidase-like N-terminal" evidence="2">
    <location>
        <begin position="35"/>
        <end position="126"/>
    </location>
</feature>
<organism evidence="3 4">
    <name type="scientific">Desulforamulus aeronauticus DSM 10349</name>
    <dbReference type="NCBI Taxonomy" id="1121421"/>
    <lineage>
        <taxon>Bacteria</taxon>
        <taxon>Bacillati</taxon>
        <taxon>Bacillota</taxon>
        <taxon>Clostridia</taxon>
        <taxon>Eubacteriales</taxon>
        <taxon>Peptococcaceae</taxon>
        <taxon>Desulforamulus</taxon>
    </lineage>
</organism>
<dbReference type="RefSeq" id="WP_072914106.1">
    <property type="nucleotide sequence ID" value="NZ_FRAR01000015.1"/>
</dbReference>
<dbReference type="Pfam" id="PF07833">
    <property type="entry name" value="Cu_amine_oxidN1"/>
    <property type="match status" value="1"/>
</dbReference>
<name>A0A1M6T3M2_9FIRM</name>
<sequence>MKRIIGFTLMVLMLVVFSLPAFADTTVNVDGKTSILPTINHQDRVLIPLRDSANLLGAEVTYLSDVQLAFIKKNDIELRIKMGDALSYLNNKEISSGVPPVVVEGKAYVPLRFLAESLNYEVSYTEGLVQLESKPLAKIHFIDVGFGDAIYIQLLNDKNILIDAGDKRGGGTVATYLRNQGVKEIDLVVATKTASEHMGGLASVFRSFKVKQVIDTNTASTGDFYKEYKEELSKYKIPCEPANKQTFEMSGVTFSILSTYGQMINQDPPTKTIVSSLTVGNQNILFMSDRTGQREVSDLPSHTFKILKVSDHAGIDSTSQQLLNLVKPEVAIVTSDQSVPGYPKGTVLQRISDTGAKLYSTGTNGNIVVETNGQTYKVIAENNQQIEIVPEKEHDFHIITGLEYSDYLGDKRTNLYHHPACEEAKQIPQEDRIWFLDKIQAEENGFTPDELCRPE</sequence>
<keyword evidence="3" id="KW-0378">Hydrolase</keyword>
<dbReference type="PANTHER" id="PTHR30619:SF1">
    <property type="entry name" value="RECOMBINATION PROTEIN 2"/>
    <property type="match status" value="1"/>
</dbReference>
<keyword evidence="4" id="KW-1185">Reference proteome</keyword>
<feature type="signal peptide" evidence="1">
    <location>
        <begin position="1"/>
        <end position="23"/>
    </location>
</feature>
<feature type="chain" id="PRO_5012500402" evidence="1">
    <location>
        <begin position="24"/>
        <end position="455"/>
    </location>
</feature>